<dbReference type="AlphaFoldDB" id="A0A9P8QXB0"/>
<protein>
    <submittedName>
        <fullName evidence="1">Uncharacterized protein</fullName>
    </submittedName>
</protein>
<evidence type="ECO:0000313" key="2">
    <source>
        <dbReference type="Proteomes" id="UP000827724"/>
    </source>
</evidence>
<gene>
    <name evidence="1" type="ORF">Trco_001093</name>
</gene>
<evidence type="ECO:0000313" key="1">
    <source>
        <dbReference type="EMBL" id="KAH6611073.1"/>
    </source>
</evidence>
<organism evidence="1 2">
    <name type="scientific">Trichoderma cornu-damae</name>
    <dbReference type="NCBI Taxonomy" id="654480"/>
    <lineage>
        <taxon>Eukaryota</taxon>
        <taxon>Fungi</taxon>
        <taxon>Dikarya</taxon>
        <taxon>Ascomycota</taxon>
        <taxon>Pezizomycotina</taxon>
        <taxon>Sordariomycetes</taxon>
        <taxon>Hypocreomycetidae</taxon>
        <taxon>Hypocreales</taxon>
        <taxon>Hypocreaceae</taxon>
        <taxon>Trichoderma</taxon>
    </lineage>
</organism>
<name>A0A9P8QXB0_9HYPO</name>
<comment type="caution">
    <text evidence="1">The sequence shown here is derived from an EMBL/GenBank/DDBJ whole genome shotgun (WGS) entry which is preliminary data.</text>
</comment>
<proteinExistence type="predicted"/>
<sequence>MRITRRRASRQADILALIIPRGSSSTVEFARMALMHRVGQLEQMRNGEAFLGQHQAKWAAT</sequence>
<dbReference type="EMBL" id="JAIWOZ010000001">
    <property type="protein sequence ID" value="KAH6611073.1"/>
    <property type="molecule type" value="Genomic_DNA"/>
</dbReference>
<accession>A0A9P8QXB0</accession>
<keyword evidence="2" id="KW-1185">Reference proteome</keyword>
<dbReference type="Proteomes" id="UP000827724">
    <property type="component" value="Unassembled WGS sequence"/>
</dbReference>
<reference evidence="1" key="1">
    <citation type="submission" date="2021-08" db="EMBL/GenBank/DDBJ databases">
        <title>Chromosome-Level Trichoderma cornu-damae using Hi-C Data.</title>
        <authorList>
            <person name="Kim C.S."/>
        </authorList>
    </citation>
    <scope>NUCLEOTIDE SEQUENCE</scope>
    <source>
        <strain evidence="1">KA19-0412C</strain>
    </source>
</reference>